<dbReference type="Gene3D" id="1.10.150.20">
    <property type="entry name" value="5' to 3' exonuclease, C-terminal subdomain"/>
    <property type="match status" value="1"/>
</dbReference>
<comment type="caution">
    <text evidence="2">The sequence shown here is derived from an EMBL/GenBank/DDBJ whole genome shotgun (WGS) entry which is preliminary data.</text>
</comment>
<dbReference type="Gene3D" id="3.30.70.370">
    <property type="match status" value="1"/>
</dbReference>
<dbReference type="PaxDb" id="67767-A0A0J7KBD8"/>
<dbReference type="InterPro" id="IPR043502">
    <property type="entry name" value="DNA/RNA_pol_sf"/>
</dbReference>
<dbReference type="SUPFAM" id="SSF56672">
    <property type="entry name" value="DNA/RNA polymerases"/>
    <property type="match status" value="1"/>
</dbReference>
<evidence type="ECO:0000259" key="1">
    <source>
        <dbReference type="SMART" id="SM00482"/>
    </source>
</evidence>
<gene>
    <name evidence="2" type="ORF">RF55_12942</name>
</gene>
<accession>A0A0J7KBD8</accession>
<reference evidence="2 3" key="1">
    <citation type="submission" date="2015-04" db="EMBL/GenBank/DDBJ databases">
        <title>Lasius niger genome sequencing.</title>
        <authorList>
            <person name="Konorov E.A."/>
            <person name="Nikitin M.A."/>
            <person name="Kirill M.V."/>
            <person name="Chang P."/>
        </authorList>
    </citation>
    <scope>NUCLEOTIDE SEQUENCE [LARGE SCALE GENOMIC DNA]</scope>
    <source>
        <tissue evidence="2">Whole</tissue>
    </source>
</reference>
<dbReference type="Pfam" id="PF00476">
    <property type="entry name" value="DNA_pol_A"/>
    <property type="match status" value="1"/>
</dbReference>
<dbReference type="CDD" id="cd08638">
    <property type="entry name" value="DNA_pol_A_theta"/>
    <property type="match status" value="1"/>
</dbReference>
<keyword evidence="3" id="KW-1185">Reference proteome</keyword>
<dbReference type="STRING" id="67767.A0A0J7KBD8"/>
<protein>
    <submittedName>
        <fullName evidence="2">Dna polymerase theta-like protein</fullName>
    </submittedName>
</protein>
<sequence>MAFVPALGNIMLSADYCQLELRLLTHFSQDSILCGIMRQPGDIFKSIAAKWNNVSEQEVTMEMRQRTKQLCYGMIYGMGVKSLAENLCISESEAQKFLESFMSTYPGIYKWLNDVLEEAHRDAYVTTLLGRRRQLPDLQSTKSSMRAQAERQAVNTKVQGSAADIVKKAMISIEERMRCNFPDSAIIFPEVHTTRKLRSSRDMQQRGGYLVLQLHDELLYEVNSADLKEVAAIIKESMENVCQLTVPLPVKIRVGPAWGDLTDYQF</sequence>
<dbReference type="FunFam" id="1.10.150.20:FF:000070">
    <property type="entry name" value="DNA polymerase I, putative"/>
    <property type="match status" value="1"/>
</dbReference>
<feature type="domain" description="DNA-directed DNA polymerase family A palm" evidence="1">
    <location>
        <begin position="2"/>
        <end position="226"/>
    </location>
</feature>
<dbReference type="GO" id="GO:0006261">
    <property type="term" value="P:DNA-templated DNA replication"/>
    <property type="evidence" value="ECO:0007669"/>
    <property type="project" value="InterPro"/>
</dbReference>
<dbReference type="PANTHER" id="PTHR10133">
    <property type="entry name" value="DNA POLYMERASE I"/>
    <property type="match status" value="1"/>
</dbReference>
<organism evidence="2 3">
    <name type="scientific">Lasius niger</name>
    <name type="common">Black garden ant</name>
    <dbReference type="NCBI Taxonomy" id="67767"/>
    <lineage>
        <taxon>Eukaryota</taxon>
        <taxon>Metazoa</taxon>
        <taxon>Ecdysozoa</taxon>
        <taxon>Arthropoda</taxon>
        <taxon>Hexapoda</taxon>
        <taxon>Insecta</taxon>
        <taxon>Pterygota</taxon>
        <taxon>Neoptera</taxon>
        <taxon>Endopterygota</taxon>
        <taxon>Hymenoptera</taxon>
        <taxon>Apocrita</taxon>
        <taxon>Aculeata</taxon>
        <taxon>Formicoidea</taxon>
        <taxon>Formicidae</taxon>
        <taxon>Formicinae</taxon>
        <taxon>Lasius</taxon>
        <taxon>Lasius</taxon>
    </lineage>
</organism>
<evidence type="ECO:0000313" key="2">
    <source>
        <dbReference type="EMBL" id="KMQ87698.1"/>
    </source>
</evidence>
<dbReference type="PRINTS" id="PR00868">
    <property type="entry name" value="DNAPOLI"/>
</dbReference>
<dbReference type="PANTHER" id="PTHR10133:SF62">
    <property type="entry name" value="DNA POLYMERASE THETA"/>
    <property type="match status" value="1"/>
</dbReference>
<dbReference type="GO" id="GO:0003887">
    <property type="term" value="F:DNA-directed DNA polymerase activity"/>
    <property type="evidence" value="ECO:0007669"/>
    <property type="project" value="InterPro"/>
</dbReference>
<dbReference type="OrthoDB" id="2320933at2759"/>
<dbReference type="EMBL" id="LBMM01010055">
    <property type="protein sequence ID" value="KMQ87698.1"/>
    <property type="molecule type" value="Genomic_DNA"/>
</dbReference>
<dbReference type="AlphaFoldDB" id="A0A0J7KBD8"/>
<name>A0A0J7KBD8_LASNI</name>
<dbReference type="SMART" id="SM00482">
    <property type="entry name" value="POLAc"/>
    <property type="match status" value="1"/>
</dbReference>
<dbReference type="InterPro" id="IPR002298">
    <property type="entry name" value="DNA_polymerase_A"/>
</dbReference>
<dbReference type="GO" id="GO:0097681">
    <property type="term" value="P:double-strand break repair via alternative nonhomologous end joining"/>
    <property type="evidence" value="ECO:0007669"/>
    <property type="project" value="TreeGrafter"/>
</dbReference>
<dbReference type="GO" id="GO:0003677">
    <property type="term" value="F:DNA binding"/>
    <property type="evidence" value="ECO:0007669"/>
    <property type="project" value="InterPro"/>
</dbReference>
<dbReference type="Proteomes" id="UP000036403">
    <property type="component" value="Unassembled WGS sequence"/>
</dbReference>
<dbReference type="InterPro" id="IPR001098">
    <property type="entry name" value="DNA-dir_DNA_pol_A_palm_dom"/>
</dbReference>
<proteinExistence type="predicted"/>
<evidence type="ECO:0000313" key="3">
    <source>
        <dbReference type="Proteomes" id="UP000036403"/>
    </source>
</evidence>